<accession>A0A0T5VMZ6</accession>
<dbReference type="SMART" id="SM01248">
    <property type="entry name" value="KaiB"/>
    <property type="match status" value="1"/>
</dbReference>
<name>A0A0T5VMZ6_9SPHI</name>
<dbReference type="Gene3D" id="3.40.30.10">
    <property type="entry name" value="Glutaredoxin"/>
    <property type="match status" value="1"/>
</dbReference>
<dbReference type="Proteomes" id="UP000051950">
    <property type="component" value="Unassembled WGS sequence"/>
</dbReference>
<organism evidence="2 3">
    <name type="scientific">Pedobacter ginsenosidimutans</name>
    <dbReference type="NCBI Taxonomy" id="687842"/>
    <lineage>
        <taxon>Bacteria</taxon>
        <taxon>Pseudomonadati</taxon>
        <taxon>Bacteroidota</taxon>
        <taxon>Sphingobacteriia</taxon>
        <taxon>Sphingobacteriales</taxon>
        <taxon>Sphingobacteriaceae</taxon>
        <taxon>Pedobacter</taxon>
    </lineage>
</organism>
<feature type="domain" description="KaiB" evidence="1">
    <location>
        <begin position="21"/>
        <end position="102"/>
    </location>
</feature>
<dbReference type="PANTHER" id="PTHR41709">
    <property type="entry name" value="KAIB-LIKE PROTEIN 1"/>
    <property type="match status" value="1"/>
</dbReference>
<sequence>MQTGNPDHPDSTQSADFFSLRLFIAGASPVSARAVVNIRAICEEFIAGRYELDIIDAHQQPLLVQQDDVTAIPMLIKKSPIPIKKLIGDCSDREKVLKGLGISY</sequence>
<evidence type="ECO:0000313" key="3">
    <source>
        <dbReference type="Proteomes" id="UP000051950"/>
    </source>
</evidence>
<dbReference type="Pfam" id="PF07689">
    <property type="entry name" value="KaiB"/>
    <property type="match status" value="1"/>
</dbReference>
<protein>
    <submittedName>
        <fullName evidence="2">Circadian clock protein KaiB</fullName>
    </submittedName>
</protein>
<dbReference type="CDD" id="cd02978">
    <property type="entry name" value="KaiB_like"/>
    <property type="match status" value="1"/>
</dbReference>
<dbReference type="InterPro" id="IPR039022">
    <property type="entry name" value="KaiB-like"/>
</dbReference>
<reference evidence="2 3" key="1">
    <citation type="submission" date="2015-11" db="EMBL/GenBank/DDBJ databases">
        <title>Sequence of Pedobacter ginsenosidimutans.</title>
        <authorList>
            <person name="Carson E."/>
            <person name="Keyser V."/>
            <person name="Newman J."/>
            <person name="Miller J."/>
        </authorList>
    </citation>
    <scope>NUCLEOTIDE SEQUENCE [LARGE SCALE GENOMIC DNA]</scope>
    <source>
        <strain evidence="2 3">KACC 14530</strain>
    </source>
</reference>
<proteinExistence type="predicted"/>
<dbReference type="SUPFAM" id="SSF52833">
    <property type="entry name" value="Thioredoxin-like"/>
    <property type="match status" value="1"/>
</dbReference>
<gene>
    <name evidence="2" type="ORF">ASU31_15300</name>
</gene>
<comment type="caution">
    <text evidence="2">The sequence shown here is derived from an EMBL/GenBank/DDBJ whole genome shotgun (WGS) entry which is preliminary data.</text>
</comment>
<dbReference type="GO" id="GO:0048511">
    <property type="term" value="P:rhythmic process"/>
    <property type="evidence" value="ECO:0007669"/>
    <property type="project" value="InterPro"/>
</dbReference>
<dbReference type="InterPro" id="IPR011649">
    <property type="entry name" value="KaiB_domain"/>
</dbReference>
<dbReference type="PANTHER" id="PTHR41709:SF2">
    <property type="entry name" value="CIRCADIAN CLOCK PROTEIN KAIB2"/>
    <property type="match status" value="1"/>
</dbReference>
<dbReference type="AlphaFoldDB" id="A0A0T5VMZ6"/>
<evidence type="ECO:0000259" key="1">
    <source>
        <dbReference type="SMART" id="SM01248"/>
    </source>
</evidence>
<evidence type="ECO:0000313" key="2">
    <source>
        <dbReference type="EMBL" id="KRT15217.1"/>
    </source>
</evidence>
<dbReference type="EMBL" id="LMZQ01000011">
    <property type="protein sequence ID" value="KRT15217.1"/>
    <property type="molecule type" value="Genomic_DNA"/>
</dbReference>
<dbReference type="InterPro" id="IPR036249">
    <property type="entry name" value="Thioredoxin-like_sf"/>
</dbReference>
<dbReference type="STRING" id="687842.ASU31_15300"/>
<dbReference type="OrthoDB" id="5458519at2"/>
<dbReference type="RefSeq" id="WP_057933157.1">
    <property type="nucleotide sequence ID" value="NZ_LMZQ01000011.1"/>
</dbReference>
<keyword evidence="3" id="KW-1185">Reference proteome</keyword>